<keyword evidence="3 11" id="KW-0479">Metal-binding</keyword>
<keyword evidence="7 11" id="KW-0238">DNA-binding</keyword>
<evidence type="ECO:0000256" key="12">
    <source>
        <dbReference type="SAM" id="MobiDB-lite"/>
    </source>
</evidence>
<keyword evidence="16" id="KW-1185">Reference proteome</keyword>
<feature type="region of interest" description="Disordered" evidence="12">
    <location>
        <begin position="673"/>
        <end position="696"/>
    </location>
</feature>
<dbReference type="Gene3D" id="3.30.50.10">
    <property type="entry name" value="Erythroid Transcription Factor GATA-1, subunit A"/>
    <property type="match status" value="1"/>
</dbReference>
<dbReference type="PROSITE" id="PS51843">
    <property type="entry name" value="NR_LBD"/>
    <property type="match status" value="1"/>
</dbReference>
<feature type="compositionally biased region" description="Polar residues" evidence="12">
    <location>
        <begin position="456"/>
        <end position="469"/>
    </location>
</feature>
<evidence type="ECO:0000256" key="7">
    <source>
        <dbReference type="ARBA" id="ARBA00023125"/>
    </source>
</evidence>
<name>A0ABP1PPD8_9HEXA</name>
<dbReference type="SMART" id="SM00399">
    <property type="entry name" value="ZnF_C4"/>
    <property type="match status" value="1"/>
</dbReference>
<evidence type="ECO:0000256" key="6">
    <source>
        <dbReference type="ARBA" id="ARBA00023015"/>
    </source>
</evidence>
<comment type="similarity">
    <text evidence="2">Belongs to the nuclear hormone receptor family. NR1 subfamily.</text>
</comment>
<evidence type="ECO:0000256" key="8">
    <source>
        <dbReference type="ARBA" id="ARBA00023163"/>
    </source>
</evidence>
<dbReference type="Pfam" id="PF00105">
    <property type="entry name" value="zf-C4"/>
    <property type="match status" value="1"/>
</dbReference>
<feature type="domain" description="Nuclear receptor" evidence="13">
    <location>
        <begin position="104"/>
        <end position="180"/>
    </location>
</feature>
<feature type="region of interest" description="Disordered" evidence="12">
    <location>
        <begin position="455"/>
        <end position="529"/>
    </location>
</feature>
<feature type="region of interest" description="Disordered" evidence="12">
    <location>
        <begin position="587"/>
        <end position="607"/>
    </location>
</feature>
<dbReference type="EMBL" id="CAXLJM020000004">
    <property type="protein sequence ID" value="CAL8069952.1"/>
    <property type="molecule type" value="Genomic_DNA"/>
</dbReference>
<feature type="domain" description="NR LBD" evidence="14">
    <location>
        <begin position="214"/>
        <end position="480"/>
    </location>
</feature>
<evidence type="ECO:0000256" key="11">
    <source>
        <dbReference type="RuleBase" id="RU004334"/>
    </source>
</evidence>
<dbReference type="InterPro" id="IPR001723">
    <property type="entry name" value="Nuclear_hrmn_rcpt"/>
</dbReference>
<dbReference type="InterPro" id="IPR013088">
    <property type="entry name" value="Znf_NHR/GATA"/>
</dbReference>
<evidence type="ECO:0000256" key="1">
    <source>
        <dbReference type="ARBA" id="ARBA00004123"/>
    </source>
</evidence>
<keyword evidence="5 11" id="KW-0862">Zinc</keyword>
<evidence type="ECO:0000259" key="13">
    <source>
        <dbReference type="PROSITE" id="PS51030"/>
    </source>
</evidence>
<keyword evidence="9 11" id="KW-0675">Receptor</keyword>
<keyword evidence="6 11" id="KW-0805">Transcription regulation</keyword>
<dbReference type="CDD" id="cd07166">
    <property type="entry name" value="NR_DBD_REV_ERB"/>
    <property type="match status" value="1"/>
</dbReference>
<protein>
    <recommendedName>
        <fullName evidence="17">Nuclear hormone receptor E75</fullName>
    </recommendedName>
</protein>
<accession>A0ABP1PPD8</accession>
<feature type="compositionally biased region" description="Polar residues" evidence="12">
    <location>
        <begin position="479"/>
        <end position="500"/>
    </location>
</feature>
<feature type="compositionally biased region" description="Low complexity" evidence="12">
    <location>
        <begin position="587"/>
        <end position="602"/>
    </location>
</feature>
<dbReference type="SMART" id="SM00430">
    <property type="entry name" value="HOLI"/>
    <property type="match status" value="1"/>
</dbReference>
<keyword evidence="10 11" id="KW-0539">Nucleus</keyword>
<dbReference type="PANTHER" id="PTHR24082:SF473">
    <property type="entry name" value="ECDYSONE-INDUCED PROTEIN 75B, ISOFORM B"/>
    <property type="match status" value="1"/>
</dbReference>
<evidence type="ECO:0000259" key="14">
    <source>
        <dbReference type="PROSITE" id="PS51843"/>
    </source>
</evidence>
<dbReference type="PRINTS" id="PR00398">
    <property type="entry name" value="STRDHORMONER"/>
</dbReference>
<evidence type="ECO:0008006" key="17">
    <source>
        <dbReference type="Google" id="ProtNLM"/>
    </source>
</evidence>
<comment type="caution">
    <text evidence="15">The sequence shown here is derived from an EMBL/GenBank/DDBJ whole genome shotgun (WGS) entry which is preliminary data.</text>
</comment>
<evidence type="ECO:0000256" key="10">
    <source>
        <dbReference type="ARBA" id="ARBA00023242"/>
    </source>
</evidence>
<dbReference type="PROSITE" id="PS51030">
    <property type="entry name" value="NUCLEAR_REC_DBD_2"/>
    <property type="match status" value="1"/>
</dbReference>
<keyword evidence="4 11" id="KW-0863">Zinc-finger</keyword>
<dbReference type="Proteomes" id="UP001642540">
    <property type="component" value="Unassembled WGS sequence"/>
</dbReference>
<dbReference type="PANTHER" id="PTHR24082">
    <property type="entry name" value="NUCLEAR HORMONE RECEPTOR"/>
    <property type="match status" value="1"/>
</dbReference>
<comment type="subcellular location">
    <subcellularLocation>
        <location evidence="1 11">Nucleus</location>
    </subcellularLocation>
</comment>
<dbReference type="InterPro" id="IPR001628">
    <property type="entry name" value="Znf_hrmn_rcpt"/>
</dbReference>
<dbReference type="Pfam" id="PF00104">
    <property type="entry name" value="Hormone_recep"/>
    <property type="match status" value="1"/>
</dbReference>
<dbReference type="InterPro" id="IPR050234">
    <property type="entry name" value="Nuclear_hormone_rcpt_NR1"/>
</dbReference>
<evidence type="ECO:0000313" key="15">
    <source>
        <dbReference type="EMBL" id="CAL8069952.1"/>
    </source>
</evidence>
<dbReference type="SUPFAM" id="SSF48508">
    <property type="entry name" value="Nuclear receptor ligand-binding domain"/>
    <property type="match status" value="1"/>
</dbReference>
<evidence type="ECO:0000256" key="3">
    <source>
        <dbReference type="ARBA" id="ARBA00022723"/>
    </source>
</evidence>
<organism evidence="15 16">
    <name type="scientific">Orchesella dallaii</name>
    <dbReference type="NCBI Taxonomy" id="48710"/>
    <lineage>
        <taxon>Eukaryota</taxon>
        <taxon>Metazoa</taxon>
        <taxon>Ecdysozoa</taxon>
        <taxon>Arthropoda</taxon>
        <taxon>Hexapoda</taxon>
        <taxon>Collembola</taxon>
        <taxon>Entomobryomorpha</taxon>
        <taxon>Entomobryoidea</taxon>
        <taxon>Orchesellidae</taxon>
        <taxon>Orchesellinae</taxon>
        <taxon>Orchesella</taxon>
    </lineage>
</organism>
<dbReference type="PRINTS" id="PR00047">
    <property type="entry name" value="STROIDFINGER"/>
</dbReference>
<evidence type="ECO:0000313" key="16">
    <source>
        <dbReference type="Proteomes" id="UP001642540"/>
    </source>
</evidence>
<dbReference type="InterPro" id="IPR000536">
    <property type="entry name" value="Nucl_hrmn_rcpt_lig-bd"/>
</dbReference>
<sequence>MRCLARRMYVKSKSFSEQKVKLWIVCVGRRNEQQLKLSREITTRDYQQCFVLTMSEFRAPDPPSSTSSLGDNHQGLRKFHEQNRTSTSQGQAKDVPFLEFDGTTVLCRVCGDKASGFHYGVHSCEGCKGFFRRSIQQKIQYRPCTKNQQCSILRVNRNRCQYCRLKKCIAVGMSRDAVRFGRVPKREKAKILAAMQQSHHAKVSERALSAELEDTSKLTTAVVRAHMETCEFTKDKVQKCYNTAVLKKHDINDKPHNRFNEITLACPLNPHPQSTTEDFSERFSPAIRGVVEFAKRLPGFSILSQDDQVTLLKAGVFEILLVRLACMFKGNTMLCINGELLERETISAHQNARFLLDSMFKFAEQFNKLALTDEQIGLFCALVVMAPDRPGLRNVELVTRLQSHLRSGLHSLIPAYVVQELDRKIPDLRTLNTLHSEKLLAFKMEEQAFECEDSVMSHTSRSTTSSVDLDSNVYEGSEQGLSTISPRRLSNNSSTGSSCPYKNFPRGLESPSGDSGIESGACSSPARSEQDLLEHKHDDMPVLKRALQAPPIVDNNILMNEAYRVHKKFRYSDKQCMVVRSVSCSSSPCSPSTRSPPMMSGCSPPPSAPHQLYPQLASALTNPRVGESYSGQFKSPLQLQHSTLAMKLNEKPKHMTEDQQVTSELLHSIIMRGDVNDSSPQNDSQLPLNLSKKITC</sequence>
<dbReference type="InterPro" id="IPR035500">
    <property type="entry name" value="NHR-like_dom_sf"/>
</dbReference>
<feature type="compositionally biased region" description="Polar residues" evidence="12">
    <location>
        <begin position="676"/>
        <end position="696"/>
    </location>
</feature>
<reference evidence="15 16" key="1">
    <citation type="submission" date="2024-08" db="EMBL/GenBank/DDBJ databases">
        <authorList>
            <person name="Cucini C."/>
            <person name="Frati F."/>
        </authorList>
    </citation>
    <scope>NUCLEOTIDE SEQUENCE [LARGE SCALE GENOMIC DNA]</scope>
</reference>
<evidence type="ECO:0000256" key="2">
    <source>
        <dbReference type="ARBA" id="ARBA00008092"/>
    </source>
</evidence>
<keyword evidence="8 11" id="KW-0804">Transcription</keyword>
<dbReference type="SUPFAM" id="SSF57716">
    <property type="entry name" value="Glucocorticoid receptor-like (DNA-binding domain)"/>
    <property type="match status" value="1"/>
</dbReference>
<dbReference type="Gene3D" id="1.10.565.10">
    <property type="entry name" value="Retinoid X Receptor"/>
    <property type="match status" value="1"/>
</dbReference>
<evidence type="ECO:0000256" key="9">
    <source>
        <dbReference type="ARBA" id="ARBA00023170"/>
    </source>
</evidence>
<evidence type="ECO:0000256" key="4">
    <source>
        <dbReference type="ARBA" id="ARBA00022771"/>
    </source>
</evidence>
<proteinExistence type="inferred from homology"/>
<dbReference type="PROSITE" id="PS00031">
    <property type="entry name" value="NUCLEAR_REC_DBD_1"/>
    <property type="match status" value="1"/>
</dbReference>
<gene>
    <name evidence="15" type="ORF">ODALV1_LOCUS1004</name>
</gene>
<evidence type="ECO:0000256" key="5">
    <source>
        <dbReference type="ARBA" id="ARBA00022833"/>
    </source>
</evidence>